<sequence length="1275" mass="139812">MPAEGQPRMNFQIPLVFPRISDLRHEHEETDTKGSILEASLAKAHPTVLECISWTTSKDGGVEEGKEIVLGCQDGSLYILHCPPSPPPSAVEPSGEILDAPKLRSAKRLSKSSQNNSRSASPTAPSLVLSPTFSVTAKPRVVSGITTEQVEAPKNYVDFDDEPDKLKGILKGKNPRERPNASDSGSEKAPKSAASSIVEPVPSSKRKNPVPRSLLSANNSRAPTPTSFSSPVSPKEVSFRTPLEMPQEWQLRAHIIPLLSGYGRAVKSIQALHGGALFAVLQETGNVSIFSSEDGACKASIHVDDGSVSTGFREQSRSRDIWTWCQLTVSYIEESTILVALASNNNDANILAAEHEDGASETSKCVLFEFKTTPLDVQFERLGQWEFDGPAIGDGIHIEDDGSFTFFSTSHHGHFVTREFKVNIPAQQSSLSVKNDGSHHGPHLSTLPIPNPFKGMMSRSAEHLAGSPSDSHVATPAESRVTLSEPHDVGVLIADTSLCGMTTHSAEDGKLGGIAWNHHSMTVFEYAHHSLKTLFHCPAVGVQGATWLGKTVFSLSFEERVELYQIKNVNADNEEVEINNHPDAVLHVQPLLIKTIETGTHDTIKCMPHSVVISKSSEHNYGQRILSYPLLESKPLQSSRTLWQTSGRQADTSRITLTSMLPMELEVIIQGYSRLDRICLGGHELLLIYDDHRARLWDAQTKELWRSMGQDKAEELLAQGGWSELSLHQHTCLPKTLWNVVADSLNGQDAAATLSLKLERFLVDAIAVTKTISTNRDEVREILSTLSRLKLILSCLLTPGLSADVDGLCYGKLEVHHSSTLVGLSSFNTTTLYEASISPDLWCLSGDVTAARALAIIAVLRAMSLFEDLTEAANTVVSFYSTSLGICIGPKFKAPSLQFLGRLWFESSQELRQSIRILIDATITNLTDADAIELTEKWQHYVPSLQPDAEKETVNAALALLVCGSVAAGKYSLLSVNALMDISKSITFYLHDENSIYRTLAIDLCSRGFHVWQHYVDSMEILRNLFHLATSTRKESISIQNIAPQARLAVLSIATNNMPLLMGTICLDILTPPTMEHRRSVLQILAFLIRKRPQVLQPNLPRLMEAVVKSLDPNSTSNRELVLDTATEIIGFVVKNFPSVDFHMSSQRLAVGTNEGAVVMYDLKTAIRLYVLEGHKKPITASSFSPDGRRLVTVCLKESLVLVWKVGTGFASFFNPGAPPRQGHGGSEPFKTLNFNIGSDASMTTAETLELVRVEWIADRSVRVKIRQNVLAFST</sequence>
<feature type="compositionally biased region" description="Basic and acidic residues" evidence="1">
    <location>
        <begin position="174"/>
        <end position="190"/>
    </location>
</feature>
<dbReference type="SMART" id="SM00320">
    <property type="entry name" value="WD40"/>
    <property type="match status" value="2"/>
</dbReference>
<protein>
    <recommendedName>
        <fullName evidence="4">WD40 repeat-like protein</fullName>
    </recommendedName>
</protein>
<organism evidence="2 3">
    <name type="scientific">Agrocybe chaxingu</name>
    <dbReference type="NCBI Taxonomy" id="84603"/>
    <lineage>
        <taxon>Eukaryota</taxon>
        <taxon>Fungi</taxon>
        <taxon>Dikarya</taxon>
        <taxon>Basidiomycota</taxon>
        <taxon>Agaricomycotina</taxon>
        <taxon>Agaricomycetes</taxon>
        <taxon>Agaricomycetidae</taxon>
        <taxon>Agaricales</taxon>
        <taxon>Agaricineae</taxon>
        <taxon>Strophariaceae</taxon>
        <taxon>Agrocybe</taxon>
    </lineage>
</organism>
<dbReference type="OrthoDB" id="338622at2759"/>
<name>A0A9W8MWP7_9AGAR</name>
<dbReference type="Proteomes" id="UP001148786">
    <property type="component" value="Unassembled WGS sequence"/>
</dbReference>
<dbReference type="InterPro" id="IPR001680">
    <property type="entry name" value="WD40_rpt"/>
</dbReference>
<dbReference type="InterPro" id="IPR049916">
    <property type="entry name" value="WDR72-like"/>
</dbReference>
<dbReference type="AlphaFoldDB" id="A0A9W8MWP7"/>
<dbReference type="SUPFAM" id="SSF50969">
    <property type="entry name" value="YVTN repeat-like/Quinoprotein amine dehydrogenase"/>
    <property type="match status" value="1"/>
</dbReference>
<reference evidence="2" key="1">
    <citation type="submission" date="2022-07" db="EMBL/GenBank/DDBJ databases">
        <title>Genome Sequence of Agrocybe chaxingu.</title>
        <authorList>
            <person name="Buettner E."/>
        </authorList>
    </citation>
    <scope>NUCLEOTIDE SEQUENCE</scope>
    <source>
        <strain evidence="2">MP-N11</strain>
    </source>
</reference>
<dbReference type="PANTHER" id="PTHR44099">
    <property type="entry name" value="RABCONNECTIN-3B, ISOFORM A"/>
    <property type="match status" value="1"/>
</dbReference>
<feature type="region of interest" description="Disordered" evidence="1">
    <location>
        <begin position="461"/>
        <end position="480"/>
    </location>
</feature>
<dbReference type="GO" id="GO:0005737">
    <property type="term" value="C:cytoplasm"/>
    <property type="evidence" value="ECO:0007669"/>
    <property type="project" value="TreeGrafter"/>
</dbReference>
<proteinExistence type="predicted"/>
<dbReference type="SUPFAM" id="SSF48371">
    <property type="entry name" value="ARM repeat"/>
    <property type="match status" value="1"/>
</dbReference>
<feature type="compositionally biased region" description="Low complexity" evidence="1">
    <location>
        <begin position="223"/>
        <end position="234"/>
    </location>
</feature>
<comment type="caution">
    <text evidence="2">The sequence shown here is derived from an EMBL/GenBank/DDBJ whole genome shotgun (WGS) entry which is preliminary data.</text>
</comment>
<feature type="region of interest" description="Disordered" evidence="1">
    <location>
        <begin position="154"/>
        <end position="236"/>
    </location>
</feature>
<dbReference type="InterPro" id="IPR016024">
    <property type="entry name" value="ARM-type_fold"/>
</dbReference>
<evidence type="ECO:0000256" key="1">
    <source>
        <dbReference type="SAM" id="MobiDB-lite"/>
    </source>
</evidence>
<evidence type="ECO:0000313" key="3">
    <source>
        <dbReference type="Proteomes" id="UP001148786"/>
    </source>
</evidence>
<accession>A0A9W8MWP7</accession>
<gene>
    <name evidence="2" type="ORF">NLJ89_g3642</name>
</gene>
<dbReference type="Gene3D" id="2.130.10.10">
    <property type="entry name" value="YVTN repeat-like/Quinoprotein amine dehydrogenase"/>
    <property type="match status" value="1"/>
</dbReference>
<dbReference type="EMBL" id="JANKHO010000272">
    <property type="protein sequence ID" value="KAJ3512228.1"/>
    <property type="molecule type" value="Genomic_DNA"/>
</dbReference>
<feature type="region of interest" description="Disordered" evidence="1">
    <location>
        <begin position="105"/>
        <end position="127"/>
    </location>
</feature>
<keyword evidence="3" id="KW-1185">Reference proteome</keyword>
<evidence type="ECO:0008006" key="4">
    <source>
        <dbReference type="Google" id="ProtNLM"/>
    </source>
</evidence>
<dbReference type="InterPro" id="IPR015943">
    <property type="entry name" value="WD40/YVTN_repeat-like_dom_sf"/>
</dbReference>
<dbReference type="PANTHER" id="PTHR44099:SF4">
    <property type="entry name" value="RABCONNECTIN-3B, ISOFORM A"/>
    <property type="match status" value="1"/>
</dbReference>
<feature type="compositionally biased region" description="Low complexity" evidence="1">
    <location>
        <begin position="111"/>
        <end position="121"/>
    </location>
</feature>
<dbReference type="InterPro" id="IPR011044">
    <property type="entry name" value="Quino_amine_DH_bsu"/>
</dbReference>
<evidence type="ECO:0000313" key="2">
    <source>
        <dbReference type="EMBL" id="KAJ3512228.1"/>
    </source>
</evidence>